<evidence type="ECO:0000313" key="6">
    <source>
        <dbReference type="Proteomes" id="UP000091857"/>
    </source>
</evidence>
<keyword evidence="6" id="KW-1185">Reference proteome</keyword>
<dbReference type="Pfam" id="PF00407">
    <property type="entry name" value="Bet_v_1"/>
    <property type="match status" value="1"/>
</dbReference>
<evidence type="ECO:0000256" key="1">
    <source>
        <dbReference type="ARBA" id="ARBA00009744"/>
    </source>
</evidence>
<dbReference type="STRING" id="3983.A0A2C9UBX9"/>
<protein>
    <recommendedName>
        <fullName evidence="4">Bet v I/Major latex protein domain-containing protein</fullName>
    </recommendedName>
</protein>
<evidence type="ECO:0000313" key="5">
    <source>
        <dbReference type="EMBL" id="OAY27694.1"/>
    </source>
</evidence>
<dbReference type="GO" id="GO:0005634">
    <property type="term" value="C:nucleus"/>
    <property type="evidence" value="ECO:0000318"/>
    <property type="project" value="GO_Central"/>
</dbReference>
<proteinExistence type="inferred from homology"/>
<sequence>MGVLTFEKELATAIPPAKMFKVFVLEGDTAIPTILPEVVKSVEIIEGNGGPGTIKKTTFAEGTQHKYIKTKLEAVDKDSFKHSYSVIEGEPWMDAIDKISYETQLVASPDGGSIIKSITKYFPKGNSEINEDEVKAGAEKGLGLFKTVEAYLLANPHAYN</sequence>
<dbReference type="Proteomes" id="UP000091857">
    <property type="component" value="Chromosome 15"/>
</dbReference>
<evidence type="ECO:0000256" key="3">
    <source>
        <dbReference type="ARBA" id="ARBA00023265"/>
    </source>
</evidence>
<dbReference type="EMBL" id="CM004401">
    <property type="protein sequence ID" value="OAY27694.1"/>
    <property type="molecule type" value="Genomic_DNA"/>
</dbReference>
<dbReference type="PRINTS" id="PR00634">
    <property type="entry name" value="BETALLERGEN"/>
</dbReference>
<dbReference type="OMA" id="GYVKHRI"/>
<dbReference type="GO" id="GO:0005737">
    <property type="term" value="C:cytoplasm"/>
    <property type="evidence" value="ECO:0000318"/>
    <property type="project" value="GO_Central"/>
</dbReference>
<evidence type="ECO:0000259" key="4">
    <source>
        <dbReference type="Pfam" id="PF00407"/>
    </source>
</evidence>
<dbReference type="PANTHER" id="PTHR31213:SF55">
    <property type="entry name" value="STRESS-INDUCED PROTEIN SAM22"/>
    <property type="match status" value="1"/>
</dbReference>
<keyword evidence="3" id="KW-0568">Pathogenesis-related protein</keyword>
<evidence type="ECO:0000256" key="2">
    <source>
        <dbReference type="ARBA" id="ARBA00022821"/>
    </source>
</evidence>
<dbReference type="GO" id="GO:0010427">
    <property type="term" value="F:abscisic acid binding"/>
    <property type="evidence" value="ECO:0000318"/>
    <property type="project" value="GO_Central"/>
</dbReference>
<dbReference type="InterPro" id="IPR024949">
    <property type="entry name" value="Bet_v_I_allergen"/>
</dbReference>
<dbReference type="Gramene" id="Manes.15G008100.1.v8.1">
    <property type="protein sequence ID" value="Manes.15G008100.1.v8.1.CDS"/>
    <property type="gene ID" value="Manes.15G008100.v8.1"/>
</dbReference>
<dbReference type="FunFam" id="3.30.530.20:FF:000007">
    <property type="entry name" value="Major pollen allergen Bet v 1-A"/>
    <property type="match status" value="1"/>
</dbReference>
<organism evidence="5 6">
    <name type="scientific">Manihot esculenta</name>
    <name type="common">Cassava</name>
    <name type="synonym">Jatropha manihot</name>
    <dbReference type="NCBI Taxonomy" id="3983"/>
    <lineage>
        <taxon>Eukaryota</taxon>
        <taxon>Viridiplantae</taxon>
        <taxon>Streptophyta</taxon>
        <taxon>Embryophyta</taxon>
        <taxon>Tracheophyta</taxon>
        <taxon>Spermatophyta</taxon>
        <taxon>Magnoliopsida</taxon>
        <taxon>eudicotyledons</taxon>
        <taxon>Gunneridae</taxon>
        <taxon>Pentapetalae</taxon>
        <taxon>rosids</taxon>
        <taxon>fabids</taxon>
        <taxon>Malpighiales</taxon>
        <taxon>Euphorbiaceae</taxon>
        <taxon>Crotonoideae</taxon>
        <taxon>Manihoteae</taxon>
        <taxon>Manihot</taxon>
    </lineage>
</organism>
<dbReference type="OrthoDB" id="835525at2759"/>
<dbReference type="GO" id="GO:0009738">
    <property type="term" value="P:abscisic acid-activated signaling pathway"/>
    <property type="evidence" value="ECO:0000318"/>
    <property type="project" value="GO_Central"/>
</dbReference>
<dbReference type="CDD" id="cd07816">
    <property type="entry name" value="Bet_v1-like"/>
    <property type="match status" value="1"/>
</dbReference>
<dbReference type="PANTHER" id="PTHR31213">
    <property type="entry name" value="OS08G0374000 PROTEIN-RELATED"/>
    <property type="match status" value="1"/>
</dbReference>
<dbReference type="GO" id="GO:0006952">
    <property type="term" value="P:defense response"/>
    <property type="evidence" value="ECO:0007669"/>
    <property type="project" value="UniProtKB-KW"/>
</dbReference>
<dbReference type="AlphaFoldDB" id="A0A2C9UBX9"/>
<dbReference type="InterPro" id="IPR023393">
    <property type="entry name" value="START-like_dom_sf"/>
</dbReference>
<dbReference type="GO" id="GO:0038023">
    <property type="term" value="F:signaling receptor activity"/>
    <property type="evidence" value="ECO:0000318"/>
    <property type="project" value="GO_Central"/>
</dbReference>
<dbReference type="InterPro" id="IPR000916">
    <property type="entry name" value="Bet_v_I/MLP"/>
</dbReference>
<feature type="domain" description="Bet v I/Major latex protein" evidence="4">
    <location>
        <begin position="1"/>
        <end position="155"/>
    </location>
</feature>
<gene>
    <name evidence="5" type="ORF">MANES_15G008100v8</name>
</gene>
<accession>A0A2C9UBX9</accession>
<dbReference type="SUPFAM" id="SSF55961">
    <property type="entry name" value="Bet v1-like"/>
    <property type="match status" value="1"/>
</dbReference>
<dbReference type="InterPro" id="IPR050279">
    <property type="entry name" value="Plant_def-hormone_signal"/>
</dbReference>
<dbReference type="GO" id="GO:0004864">
    <property type="term" value="F:protein phosphatase inhibitor activity"/>
    <property type="evidence" value="ECO:0000318"/>
    <property type="project" value="GO_Central"/>
</dbReference>
<keyword evidence="2" id="KW-0611">Plant defense</keyword>
<comment type="caution">
    <text evidence="5">The sequence shown here is derived from an EMBL/GenBank/DDBJ whole genome shotgun (WGS) entry which is preliminary data.</text>
</comment>
<name>A0A2C9UBX9_MANES</name>
<dbReference type="Gene3D" id="3.30.530.20">
    <property type="match status" value="1"/>
</dbReference>
<reference evidence="6" key="1">
    <citation type="journal article" date="2016" name="Nat. Biotechnol.">
        <title>Sequencing wild and cultivated cassava and related species reveals extensive interspecific hybridization and genetic diversity.</title>
        <authorList>
            <person name="Bredeson J.V."/>
            <person name="Lyons J.B."/>
            <person name="Prochnik S.E."/>
            <person name="Wu G.A."/>
            <person name="Ha C.M."/>
            <person name="Edsinger-Gonzales E."/>
            <person name="Grimwood J."/>
            <person name="Schmutz J."/>
            <person name="Rabbi I.Y."/>
            <person name="Egesi C."/>
            <person name="Nauluvula P."/>
            <person name="Lebot V."/>
            <person name="Ndunguru J."/>
            <person name="Mkamilo G."/>
            <person name="Bart R.S."/>
            <person name="Setter T.L."/>
            <person name="Gleadow R.M."/>
            <person name="Kulakow P."/>
            <person name="Ferguson M.E."/>
            <person name="Rounsley S."/>
            <person name="Rokhsar D.S."/>
        </authorList>
    </citation>
    <scope>NUCLEOTIDE SEQUENCE [LARGE SCALE GENOMIC DNA]</scope>
    <source>
        <strain evidence="6">cv. AM560-2</strain>
    </source>
</reference>
<comment type="similarity">
    <text evidence="1">Belongs to the BetVI family.</text>
</comment>